<sequence>MKRLLILLSLIFLGVMFVMPLSAADAPKDPITMMMPEGSKTTKPPVIFPHANHAALDCTACHHTWDGEAEIKTCKSAGCHDDVTVKKGDKSYYLTYHKPGKQSCLGCHKALKKEKAEKYGPTKCKGCHIKE</sequence>
<feature type="binding site" description="axial binding residue" evidence="6">
    <location>
        <position position="74"/>
    </location>
    <ligand>
        <name>heme c</name>
        <dbReference type="ChEBI" id="CHEBI:61717"/>
        <label>1</label>
    </ligand>
    <ligandPart>
        <name>Fe</name>
        <dbReference type="ChEBI" id="CHEBI:18248"/>
    </ligandPart>
</feature>
<dbReference type="Pfam" id="PF02085">
    <property type="entry name" value="Cytochrom_CIII"/>
    <property type="match status" value="1"/>
</dbReference>
<feature type="binding site" description="axial binding residue" evidence="6">
    <location>
        <position position="124"/>
    </location>
    <ligand>
        <name>heme c</name>
        <dbReference type="ChEBI" id="CHEBI:61717"/>
        <label>1</label>
    </ligand>
    <ligandPart>
        <name>Fe</name>
        <dbReference type="ChEBI" id="CHEBI:18248"/>
    </ligandPart>
</feature>
<feature type="binding site" description="axial binding residue" evidence="6">
    <location>
        <position position="104"/>
    </location>
    <ligand>
        <name>heme c</name>
        <dbReference type="ChEBI" id="CHEBI:61717"/>
        <label>1</label>
    </ligand>
    <ligandPart>
        <name>Fe</name>
        <dbReference type="ChEBI" id="CHEBI:18248"/>
    </ligandPart>
</feature>
<evidence type="ECO:0000313" key="9">
    <source>
        <dbReference type="EMBL" id="BBD07246.1"/>
    </source>
</evidence>
<evidence type="ECO:0000256" key="4">
    <source>
        <dbReference type="ARBA" id="ARBA00022982"/>
    </source>
</evidence>
<dbReference type="RefSeq" id="WP_126376336.1">
    <property type="nucleotide sequence ID" value="NZ_AP017378.1"/>
</dbReference>
<name>A0A2Z6AVN3_9BACT</name>
<dbReference type="CDD" id="cd08168">
    <property type="entry name" value="Cytochrom_C3"/>
    <property type="match status" value="1"/>
</dbReference>
<keyword evidence="2 6" id="KW-0349">Heme</keyword>
<feature type="domain" description="Class III cytochrome C" evidence="8">
    <location>
        <begin position="35"/>
        <end position="128"/>
    </location>
</feature>
<dbReference type="Gene3D" id="3.90.10.10">
    <property type="entry name" value="Cytochrome C3"/>
    <property type="match status" value="1"/>
</dbReference>
<feature type="binding site" description="axial binding residue" evidence="6">
    <location>
        <position position="53"/>
    </location>
    <ligand>
        <name>heme c</name>
        <dbReference type="ChEBI" id="CHEBI:61717"/>
        <label>1</label>
    </ligand>
    <ligandPart>
        <name>Fe</name>
        <dbReference type="ChEBI" id="CHEBI:18248"/>
    </ligandPart>
</feature>
<dbReference type="KEGG" id="dfl:DFE_0520"/>
<feature type="binding site" description="covalent" evidence="6">
    <location>
        <position position="80"/>
    </location>
    <ligand>
        <name>heme c</name>
        <dbReference type="ChEBI" id="CHEBI:61717"/>
        <label>2</label>
    </ligand>
</feature>
<dbReference type="SUPFAM" id="SSF48695">
    <property type="entry name" value="Multiheme cytochromes"/>
    <property type="match status" value="1"/>
</dbReference>
<dbReference type="InterPro" id="IPR002322">
    <property type="entry name" value="Cyt_c_III"/>
</dbReference>
<keyword evidence="10" id="KW-1185">Reference proteome</keyword>
<feature type="binding site" description="axial binding residue" evidence="6">
    <location>
        <position position="128"/>
    </location>
    <ligand>
        <name>heme c</name>
        <dbReference type="ChEBI" id="CHEBI:61717"/>
        <label>1</label>
    </ligand>
    <ligandPart>
        <name>Fe</name>
        <dbReference type="ChEBI" id="CHEBI:18248"/>
    </ligandPart>
</feature>
<proteinExistence type="predicted"/>
<protein>
    <submittedName>
        <fullName evidence="9">Class III cytochrome C family protein</fullName>
    </submittedName>
</protein>
<reference evidence="9 10" key="1">
    <citation type="journal article" date="2018" name="Sci. Adv.">
        <title>Multi-heme cytochromes provide a pathway for survival in energy-limited environments.</title>
        <authorList>
            <person name="Deng X."/>
            <person name="Dohmae N."/>
            <person name="Nealson K.H."/>
            <person name="Hashimoto K."/>
            <person name="Okamoto A."/>
        </authorList>
    </citation>
    <scope>NUCLEOTIDE SEQUENCE [LARGE SCALE GENOMIC DNA]</scope>
    <source>
        <strain evidence="9 10">IS5</strain>
    </source>
</reference>
<dbReference type="PRINTS" id="PR00609">
    <property type="entry name" value="CYTOCHROMEC3"/>
</dbReference>
<dbReference type="AlphaFoldDB" id="A0A2Z6AVN3"/>
<dbReference type="Proteomes" id="UP000269883">
    <property type="component" value="Chromosome"/>
</dbReference>
<evidence type="ECO:0000259" key="8">
    <source>
        <dbReference type="Pfam" id="PF02085"/>
    </source>
</evidence>
<evidence type="ECO:0000256" key="3">
    <source>
        <dbReference type="ARBA" id="ARBA00022723"/>
    </source>
</evidence>
<dbReference type="GO" id="GO:0009055">
    <property type="term" value="F:electron transfer activity"/>
    <property type="evidence" value="ECO:0007669"/>
    <property type="project" value="InterPro"/>
</dbReference>
<feature type="binding site" description="axial binding residue" evidence="6">
    <location>
        <position position="107"/>
    </location>
    <ligand>
        <name>heme c</name>
        <dbReference type="ChEBI" id="CHEBI:61717"/>
        <label>1</label>
    </ligand>
    <ligandPart>
        <name>Fe</name>
        <dbReference type="ChEBI" id="CHEBI:18248"/>
    </ligandPart>
</feature>
<feature type="binding site" description="axial binding residue" evidence="6">
    <location>
        <position position="63"/>
    </location>
    <ligand>
        <name>heme c</name>
        <dbReference type="ChEBI" id="CHEBI:61717"/>
        <label>1</label>
    </ligand>
    <ligandPart>
        <name>Fe</name>
        <dbReference type="ChEBI" id="CHEBI:18248"/>
    </ligandPart>
</feature>
<dbReference type="GO" id="GO:0046872">
    <property type="term" value="F:metal ion binding"/>
    <property type="evidence" value="ECO:0007669"/>
    <property type="project" value="UniProtKB-KW"/>
</dbReference>
<dbReference type="GO" id="GO:0020037">
    <property type="term" value="F:heme binding"/>
    <property type="evidence" value="ECO:0007669"/>
    <property type="project" value="InterPro"/>
</dbReference>
<feature type="binding site" description="axial binding residue" evidence="6">
    <location>
        <position position="50"/>
    </location>
    <ligand>
        <name>heme c</name>
        <dbReference type="ChEBI" id="CHEBI:61717"/>
        <label>1</label>
    </ligand>
    <ligandPart>
        <name>Fe</name>
        <dbReference type="ChEBI" id="CHEBI:18248"/>
    </ligandPart>
</feature>
<dbReference type="EMBL" id="AP017378">
    <property type="protein sequence ID" value="BBD07246.1"/>
    <property type="molecule type" value="Genomic_DNA"/>
</dbReference>
<feature type="chain" id="PRO_5016450668" evidence="7">
    <location>
        <begin position="24"/>
        <end position="131"/>
    </location>
</feature>
<evidence type="ECO:0000256" key="7">
    <source>
        <dbReference type="SAM" id="SignalP"/>
    </source>
</evidence>
<evidence type="ECO:0000313" key="10">
    <source>
        <dbReference type="Proteomes" id="UP000269883"/>
    </source>
</evidence>
<feature type="signal peptide" evidence="7">
    <location>
        <begin position="1"/>
        <end position="23"/>
    </location>
</feature>
<dbReference type="OrthoDB" id="5418612at2"/>
<comment type="cofactor">
    <cofactor evidence="6">
        <name>heme c</name>
        <dbReference type="ChEBI" id="CHEBI:61717"/>
    </cofactor>
    <text evidence="6">Binds 4 heme c groups covalently per monomer.</text>
</comment>
<evidence type="ECO:0000256" key="5">
    <source>
        <dbReference type="ARBA" id="ARBA00023004"/>
    </source>
</evidence>
<feature type="binding site" description="axial binding residue" evidence="6">
    <location>
        <position position="127"/>
    </location>
    <ligand>
        <name>heme c</name>
        <dbReference type="ChEBI" id="CHEBI:61717"/>
        <label>1</label>
    </ligand>
    <ligandPart>
        <name>Fe</name>
        <dbReference type="ChEBI" id="CHEBI:18248"/>
    </ligandPart>
</feature>
<gene>
    <name evidence="9" type="ORF">DFE_0520</name>
</gene>
<organism evidence="9 10">
    <name type="scientific">Desulfovibrio ferrophilus</name>
    <dbReference type="NCBI Taxonomy" id="241368"/>
    <lineage>
        <taxon>Bacteria</taxon>
        <taxon>Pseudomonadati</taxon>
        <taxon>Thermodesulfobacteriota</taxon>
        <taxon>Desulfovibrionia</taxon>
        <taxon>Desulfovibrionales</taxon>
        <taxon>Desulfovibrionaceae</taxon>
        <taxon>Desulfovibrio</taxon>
    </lineage>
</organism>
<keyword evidence="5 6" id="KW-0408">Iron</keyword>
<dbReference type="InterPro" id="IPR036280">
    <property type="entry name" value="Multihaem_cyt_sf"/>
</dbReference>
<feature type="binding site" description="axial binding residue" evidence="6">
    <location>
        <position position="108"/>
    </location>
    <ligand>
        <name>heme c</name>
        <dbReference type="ChEBI" id="CHEBI:61717"/>
        <label>1</label>
    </ligand>
    <ligandPart>
        <name>Fe</name>
        <dbReference type="ChEBI" id="CHEBI:18248"/>
    </ligandPart>
</feature>
<keyword evidence="4" id="KW-0249">Electron transport</keyword>
<accession>A0A2Z6AVN3</accession>
<feature type="binding site" description="axial binding residue" evidence="6">
    <location>
        <position position="62"/>
    </location>
    <ligand>
        <name>heme c</name>
        <dbReference type="ChEBI" id="CHEBI:61717"/>
        <label>1</label>
    </ligand>
    <ligandPart>
        <name>Fe</name>
        <dbReference type="ChEBI" id="CHEBI:18248"/>
    </ligandPart>
</feature>
<feature type="binding site" description="axial binding residue" evidence="6">
    <location>
        <position position="79"/>
    </location>
    <ligand>
        <name>heme c</name>
        <dbReference type="ChEBI" id="CHEBI:61717"/>
        <label>1</label>
    </ligand>
    <ligandPart>
        <name>Fe</name>
        <dbReference type="ChEBI" id="CHEBI:18248"/>
    </ligandPart>
</feature>
<evidence type="ECO:0000256" key="1">
    <source>
        <dbReference type="ARBA" id="ARBA00022448"/>
    </source>
</evidence>
<keyword evidence="7" id="KW-0732">Signal</keyword>
<keyword evidence="3 6" id="KW-0479">Metal-binding</keyword>
<dbReference type="InterPro" id="IPR020942">
    <property type="entry name" value="Cyt_c_III_dom"/>
</dbReference>
<feature type="binding site" description="axial binding residue" evidence="6">
    <location>
        <position position="58"/>
    </location>
    <ligand>
        <name>heme c</name>
        <dbReference type="ChEBI" id="CHEBI:61717"/>
        <label>1</label>
    </ligand>
    <ligandPart>
        <name>Fe</name>
        <dbReference type="ChEBI" id="CHEBI:18248"/>
    </ligandPart>
</feature>
<feature type="binding site" description="axial binding residue" evidence="6">
    <location>
        <position position="61"/>
    </location>
    <ligand>
        <name>heme c</name>
        <dbReference type="ChEBI" id="CHEBI:61717"/>
        <label>1</label>
    </ligand>
    <ligandPart>
        <name>Fe</name>
        <dbReference type="ChEBI" id="CHEBI:18248"/>
    </ligandPart>
</feature>
<evidence type="ECO:0000256" key="6">
    <source>
        <dbReference type="PIRSR" id="PIRSR602322-1"/>
    </source>
</evidence>
<keyword evidence="1" id="KW-0813">Transport</keyword>
<evidence type="ECO:0000256" key="2">
    <source>
        <dbReference type="ARBA" id="ARBA00022617"/>
    </source>
</evidence>